<accession>A0ABV9LBI4</accession>
<evidence type="ECO:0000256" key="4">
    <source>
        <dbReference type="ARBA" id="ARBA00022538"/>
    </source>
</evidence>
<keyword evidence="9" id="KW-0406">Ion transport</keyword>
<evidence type="ECO:0000256" key="5">
    <source>
        <dbReference type="ARBA" id="ARBA00022692"/>
    </source>
</evidence>
<name>A0ABV9LBI4_9FLAO</name>
<feature type="transmembrane region" description="Helical" evidence="13">
    <location>
        <begin position="116"/>
        <end position="138"/>
    </location>
</feature>
<dbReference type="InterPro" id="IPR010617">
    <property type="entry name" value="TMEM175-like"/>
</dbReference>
<evidence type="ECO:0000313" key="14">
    <source>
        <dbReference type="EMBL" id="MFC4691036.1"/>
    </source>
</evidence>
<dbReference type="Proteomes" id="UP001595878">
    <property type="component" value="Unassembled WGS sequence"/>
</dbReference>
<gene>
    <name evidence="14" type="ORF">ACFO5T_11395</name>
</gene>
<evidence type="ECO:0000256" key="11">
    <source>
        <dbReference type="ARBA" id="ARBA00023303"/>
    </source>
</evidence>
<sequence length="206" mass="23798">MIQETYDKARVVNFSDAVFSIVMTLLILEVGVPSIATLNKLSFGAVLANRIPDFIGLVVSFLVSALYWIGHIKLMKFVSVVTGKLLWINIFFLLTIVLLPFSTAMYVNGFDYPGPFMFYCINLAVIGAFNLIMTRYVYYSENKKTGFIRVLYRWYRARAINVLIIWVLAALCTLVFPMFARMIFVFLFVVQFLIDRRFKKKMTLVE</sequence>
<protein>
    <submittedName>
        <fullName evidence="14">TMEM175 family protein</fullName>
    </submittedName>
</protein>
<evidence type="ECO:0000256" key="8">
    <source>
        <dbReference type="ARBA" id="ARBA00022989"/>
    </source>
</evidence>
<evidence type="ECO:0000256" key="13">
    <source>
        <dbReference type="SAM" id="Phobius"/>
    </source>
</evidence>
<feature type="transmembrane region" description="Helical" evidence="13">
    <location>
        <begin position="159"/>
        <end position="176"/>
    </location>
</feature>
<comment type="catalytic activity">
    <reaction evidence="12">
        <text>K(+)(in) = K(+)(out)</text>
        <dbReference type="Rhea" id="RHEA:29463"/>
        <dbReference type="ChEBI" id="CHEBI:29103"/>
    </reaction>
</comment>
<keyword evidence="5 13" id="KW-0812">Transmembrane</keyword>
<feature type="transmembrane region" description="Helical" evidence="13">
    <location>
        <begin position="54"/>
        <end position="74"/>
    </location>
</feature>
<keyword evidence="6" id="KW-0631">Potassium channel</keyword>
<comment type="caution">
    <text evidence="14">The sequence shown here is derived from an EMBL/GenBank/DDBJ whole genome shotgun (WGS) entry which is preliminary data.</text>
</comment>
<keyword evidence="4" id="KW-0633">Potassium transport</keyword>
<evidence type="ECO:0000256" key="7">
    <source>
        <dbReference type="ARBA" id="ARBA00022958"/>
    </source>
</evidence>
<dbReference type="PANTHER" id="PTHR31462">
    <property type="entry name" value="ENDOSOMAL/LYSOSOMAL POTASSIUM CHANNEL TMEM175"/>
    <property type="match status" value="1"/>
</dbReference>
<reference evidence="15" key="1">
    <citation type="journal article" date="2019" name="Int. J. Syst. Evol. Microbiol.">
        <title>The Global Catalogue of Microorganisms (GCM) 10K type strain sequencing project: providing services to taxonomists for standard genome sequencing and annotation.</title>
        <authorList>
            <consortium name="The Broad Institute Genomics Platform"/>
            <consortium name="The Broad Institute Genome Sequencing Center for Infectious Disease"/>
            <person name="Wu L."/>
            <person name="Ma J."/>
        </authorList>
    </citation>
    <scope>NUCLEOTIDE SEQUENCE [LARGE SCALE GENOMIC DNA]</scope>
    <source>
        <strain evidence="15">CGMCC 4.7427</strain>
    </source>
</reference>
<keyword evidence="3" id="KW-0813">Transport</keyword>
<dbReference type="EMBL" id="JBHSHB010000023">
    <property type="protein sequence ID" value="MFC4691036.1"/>
    <property type="molecule type" value="Genomic_DNA"/>
</dbReference>
<keyword evidence="7" id="KW-0630">Potassium</keyword>
<evidence type="ECO:0000256" key="10">
    <source>
        <dbReference type="ARBA" id="ARBA00023136"/>
    </source>
</evidence>
<dbReference type="Pfam" id="PF06736">
    <property type="entry name" value="TMEM175"/>
    <property type="match status" value="1"/>
</dbReference>
<keyword evidence="8 13" id="KW-1133">Transmembrane helix</keyword>
<comment type="similarity">
    <text evidence="2">Belongs to the TMEM175 family.</text>
</comment>
<evidence type="ECO:0000313" key="15">
    <source>
        <dbReference type="Proteomes" id="UP001595878"/>
    </source>
</evidence>
<proteinExistence type="inferred from homology"/>
<evidence type="ECO:0000256" key="1">
    <source>
        <dbReference type="ARBA" id="ARBA00004141"/>
    </source>
</evidence>
<evidence type="ECO:0000256" key="6">
    <source>
        <dbReference type="ARBA" id="ARBA00022826"/>
    </source>
</evidence>
<evidence type="ECO:0000256" key="2">
    <source>
        <dbReference type="ARBA" id="ARBA00006920"/>
    </source>
</evidence>
<keyword evidence="15" id="KW-1185">Reference proteome</keyword>
<keyword evidence="11" id="KW-0407">Ion channel</keyword>
<comment type="subcellular location">
    <subcellularLocation>
        <location evidence="1">Membrane</location>
        <topology evidence="1">Multi-pass membrane protein</topology>
    </subcellularLocation>
</comment>
<evidence type="ECO:0000256" key="9">
    <source>
        <dbReference type="ARBA" id="ARBA00023065"/>
    </source>
</evidence>
<feature type="transmembrane region" description="Helical" evidence="13">
    <location>
        <begin position="12"/>
        <end position="34"/>
    </location>
</feature>
<keyword evidence="10 13" id="KW-0472">Membrane</keyword>
<evidence type="ECO:0000256" key="12">
    <source>
        <dbReference type="ARBA" id="ARBA00034430"/>
    </source>
</evidence>
<organism evidence="14 15">
    <name type="scientific">Dokdonia genika</name>
    <dbReference type="NCBI Taxonomy" id="308113"/>
    <lineage>
        <taxon>Bacteria</taxon>
        <taxon>Pseudomonadati</taxon>
        <taxon>Bacteroidota</taxon>
        <taxon>Flavobacteriia</taxon>
        <taxon>Flavobacteriales</taxon>
        <taxon>Flavobacteriaceae</taxon>
        <taxon>Dokdonia</taxon>
    </lineage>
</organism>
<dbReference type="RefSeq" id="WP_380034490.1">
    <property type="nucleotide sequence ID" value="NZ_JBHSHB010000023.1"/>
</dbReference>
<evidence type="ECO:0000256" key="3">
    <source>
        <dbReference type="ARBA" id="ARBA00022448"/>
    </source>
</evidence>
<feature type="transmembrane region" description="Helical" evidence="13">
    <location>
        <begin position="86"/>
        <end position="110"/>
    </location>
</feature>
<dbReference type="PANTHER" id="PTHR31462:SF5">
    <property type="entry name" value="ENDOSOMAL_LYSOSOMAL PROTON CHANNEL TMEM175"/>
    <property type="match status" value="1"/>
</dbReference>